<evidence type="ECO:0000256" key="3">
    <source>
        <dbReference type="ARBA" id="ARBA00022723"/>
    </source>
</evidence>
<feature type="region of interest" description="Disordered" evidence="9">
    <location>
        <begin position="385"/>
        <end position="556"/>
    </location>
</feature>
<proteinExistence type="inferred from homology"/>
<dbReference type="InterPro" id="IPR036691">
    <property type="entry name" value="Endo/exonu/phosph_ase_sf"/>
</dbReference>
<dbReference type="GO" id="GO:0046872">
    <property type="term" value="F:metal ion binding"/>
    <property type="evidence" value="ECO:0007669"/>
    <property type="project" value="UniProtKB-KW"/>
</dbReference>
<evidence type="ECO:0000259" key="10">
    <source>
        <dbReference type="Pfam" id="PF03372"/>
    </source>
</evidence>
<feature type="site" description="Interaction with DNA substrate" evidence="8">
    <location>
        <position position="313"/>
    </location>
</feature>
<keyword evidence="11" id="KW-0255">Endonuclease</keyword>
<feature type="compositionally biased region" description="Low complexity" evidence="9">
    <location>
        <begin position="504"/>
        <end position="524"/>
    </location>
</feature>
<dbReference type="InterPro" id="IPR020847">
    <property type="entry name" value="AP_endonuclease_F1_BS"/>
</dbReference>
<dbReference type="AlphaFoldDB" id="A0A7D5GCR9"/>
<dbReference type="GO" id="GO:0006284">
    <property type="term" value="P:base-excision repair"/>
    <property type="evidence" value="ECO:0007669"/>
    <property type="project" value="TreeGrafter"/>
</dbReference>
<dbReference type="EMBL" id="MT294273">
    <property type="protein sequence ID" value="QLG20208.1"/>
    <property type="molecule type" value="Genomic_DNA"/>
</dbReference>
<evidence type="ECO:0000256" key="4">
    <source>
        <dbReference type="ARBA" id="ARBA00022801"/>
    </source>
</evidence>
<dbReference type="GO" id="GO:0003906">
    <property type="term" value="F:DNA-(apurinic or apyrimidinic site) endonuclease activity"/>
    <property type="evidence" value="ECO:0007669"/>
    <property type="project" value="TreeGrafter"/>
</dbReference>
<feature type="binding site" evidence="7">
    <location>
        <position position="195"/>
    </location>
    <ligand>
        <name>Mg(2+)</name>
        <dbReference type="ChEBI" id="CHEBI:18420"/>
        <label>1</label>
    </ligand>
</feature>
<evidence type="ECO:0000256" key="6">
    <source>
        <dbReference type="PIRSR" id="PIRSR604808-1"/>
    </source>
</evidence>
<dbReference type="FunFam" id="3.60.10.10:FF:000079">
    <property type="entry name" value="DNA-(apurinic or apyrimidinic site) lyase"/>
    <property type="match status" value="1"/>
</dbReference>
<protein>
    <submittedName>
        <fullName evidence="11">Apurinic endonuclease 1</fullName>
    </submittedName>
</protein>
<feature type="site" description="Transition state stabilizer" evidence="8">
    <location>
        <position position="197"/>
    </location>
</feature>
<dbReference type="GO" id="GO:0008311">
    <property type="term" value="F:double-stranded DNA 3'-5' DNA exonuclease activity"/>
    <property type="evidence" value="ECO:0007669"/>
    <property type="project" value="TreeGrafter"/>
</dbReference>
<feature type="binding site" evidence="7">
    <location>
        <position position="312"/>
    </location>
    <ligand>
        <name>Mg(2+)</name>
        <dbReference type="ChEBI" id="CHEBI:18420"/>
        <label>1</label>
    </ligand>
</feature>
<sequence>MAFRITTWNVNGIRNPFGYQPWRDKRTFQAMFDILEADIVVIQETKIQRKDLRDDMVLVPGWDVFFSLPKHKKGYSGVAIYTRSSKCAPIRAEEGITGILTPPKSTTRYRDLPEEQQIGGYPRPGQLDGIIDEATLDSEGRCVILEFPGFVLLGVYSPANRDESRDEFRIGFFQALDVRIRNLVASGKQVILTGDLNVIRSEIDSTNVAETLRKEGIDLSDWMNLPVRRIFNQLIFEGSVLGVRDQGRETPVLWDLCRCFHPARAGMNTCWDTKRNTRPANNGSRIDYILCSDGIKDWFNSANIQAGLMGSDHCPVFATFADKVTVGYKERALIEMLNPPDMLQGEKRLRDWSPKNLLPLSAKLIPEFDRRQSIRDMFKKNAAPAILPRESTNSNILAEPSKNATSNTEESSEKGSEAFESQFGVASTPRSREIANSTQQILSQPNTKRPAMTTEMATRPIKKTKTQTSTNERKSKVPPEQRTLQGFFRPKAPTAQVGPERVVASSTPSSTKKSTGSAKGPTGSQGSSSTLVATPVEGPPPRDSEPNSDPDSSDIVFDPIQAKESWSKLLGKRVAPRCEHNEPCISFTTKKPGVNCGKSYRDVHVVAHNGAAATSVADTRLNFES</sequence>
<feature type="domain" description="Endonuclease/exonuclease/phosphatase" evidence="10">
    <location>
        <begin position="7"/>
        <end position="313"/>
    </location>
</feature>
<dbReference type="GO" id="GO:0005634">
    <property type="term" value="C:nucleus"/>
    <property type="evidence" value="ECO:0007669"/>
    <property type="project" value="TreeGrafter"/>
</dbReference>
<feature type="binding site" evidence="7">
    <location>
        <position position="313"/>
    </location>
    <ligand>
        <name>Mg(2+)</name>
        <dbReference type="ChEBI" id="CHEBI:18420"/>
        <label>1</label>
    </ligand>
</feature>
<feature type="site" description="Important for catalytic activity" evidence="8">
    <location>
        <position position="287"/>
    </location>
</feature>
<feature type="active site" evidence="6">
    <location>
        <position position="156"/>
    </location>
</feature>
<feature type="binding site" evidence="7">
    <location>
        <position position="9"/>
    </location>
    <ligand>
        <name>Mg(2+)</name>
        <dbReference type="ChEBI" id="CHEBI:18420"/>
        <label>1</label>
    </ligand>
</feature>
<name>A0A7D5GCR9_9HYPO</name>
<dbReference type="Gene3D" id="3.60.10.10">
    <property type="entry name" value="Endonuclease/exonuclease/phosphatase"/>
    <property type="match status" value="1"/>
</dbReference>
<dbReference type="Pfam" id="PF03372">
    <property type="entry name" value="Exo_endo_phos"/>
    <property type="match status" value="1"/>
</dbReference>
<dbReference type="PROSITE" id="PS00728">
    <property type="entry name" value="AP_NUCLEASE_F1_3"/>
    <property type="match status" value="1"/>
</dbReference>
<keyword evidence="11" id="KW-0540">Nuclease</keyword>
<feature type="active site" description="Proton donor/acceptor" evidence="6">
    <location>
        <position position="195"/>
    </location>
</feature>
<evidence type="ECO:0000256" key="2">
    <source>
        <dbReference type="ARBA" id="ARBA00007092"/>
    </source>
</evidence>
<evidence type="ECO:0000256" key="1">
    <source>
        <dbReference type="ARBA" id="ARBA00001936"/>
    </source>
</evidence>
<gene>
    <name evidence="11" type="primary">APN1</name>
</gene>
<dbReference type="GO" id="GO:0008081">
    <property type="term" value="F:phosphoric diester hydrolase activity"/>
    <property type="evidence" value="ECO:0007669"/>
    <property type="project" value="TreeGrafter"/>
</dbReference>
<keyword evidence="4" id="KW-0378">Hydrolase</keyword>
<dbReference type="PANTHER" id="PTHR22748:SF4">
    <property type="entry name" value="DNA-(APURINIC OR APYRIMIDINIC SITE) ENDONUCLEASE 2"/>
    <property type="match status" value="1"/>
</dbReference>
<dbReference type="CDD" id="cd09088">
    <property type="entry name" value="Ape2-like_AP-endo"/>
    <property type="match status" value="1"/>
</dbReference>
<keyword evidence="3 7" id="KW-0479">Metal-binding</keyword>
<reference evidence="11" key="1">
    <citation type="submission" date="2020-04" db="EMBL/GenBank/DDBJ databases">
        <title>Pseudoflowers produced by Fusarium xyrophilum on yellow-eyed grass (Xyris spp.) from Guyana: a novel floral mimicry system?</title>
        <authorList>
            <person name="Laraba I."/>
            <person name="McCormick S.P."/>
            <person name="Vaughan M.M."/>
            <person name="Proctor R.H."/>
            <person name="Busman M."/>
            <person name="Appell M."/>
            <person name="O'Donnell K."/>
            <person name="Felker F.C."/>
            <person name="Aime M.C."/>
            <person name="Wurdack K.J."/>
        </authorList>
    </citation>
    <scope>NUCLEOTIDE SEQUENCE</scope>
    <source>
        <strain evidence="11">NRRL 13384</strain>
    </source>
</reference>
<dbReference type="SUPFAM" id="SSF56219">
    <property type="entry name" value="DNase I-like"/>
    <property type="match status" value="1"/>
</dbReference>
<evidence type="ECO:0000256" key="8">
    <source>
        <dbReference type="PIRSR" id="PIRSR604808-3"/>
    </source>
</evidence>
<evidence type="ECO:0000256" key="9">
    <source>
        <dbReference type="SAM" id="MobiDB-lite"/>
    </source>
</evidence>
<dbReference type="PROSITE" id="PS51435">
    <property type="entry name" value="AP_NUCLEASE_F1_4"/>
    <property type="match status" value="1"/>
</dbReference>
<dbReference type="InterPro" id="IPR020848">
    <property type="entry name" value="AP_endonuclease_F1_CS"/>
</dbReference>
<comment type="similarity">
    <text evidence="2">Belongs to the DNA repair enzymes AP/ExoA family.</text>
</comment>
<dbReference type="InterPro" id="IPR004808">
    <property type="entry name" value="AP_endonuc_1"/>
</dbReference>
<evidence type="ECO:0000313" key="11">
    <source>
        <dbReference type="EMBL" id="QLG20208.1"/>
    </source>
</evidence>
<keyword evidence="7" id="KW-0464">Manganese</keyword>
<dbReference type="InterPro" id="IPR005135">
    <property type="entry name" value="Endo/exonuclease/phosphatase"/>
</dbReference>
<feature type="binding site" evidence="7">
    <location>
        <position position="197"/>
    </location>
    <ligand>
        <name>Mg(2+)</name>
        <dbReference type="ChEBI" id="CHEBI:18420"/>
        <label>1</label>
    </ligand>
</feature>
<accession>A0A7D5GCR9</accession>
<organism evidence="11">
    <name type="scientific">Fusarium sublunatum</name>
    <dbReference type="NCBI Taxonomy" id="86547"/>
    <lineage>
        <taxon>Eukaryota</taxon>
        <taxon>Fungi</taxon>
        <taxon>Dikarya</taxon>
        <taxon>Ascomycota</taxon>
        <taxon>Pezizomycotina</taxon>
        <taxon>Sordariomycetes</taxon>
        <taxon>Hypocreomycetidae</taxon>
        <taxon>Hypocreales</taxon>
        <taxon>Nectriaceae</taxon>
        <taxon>Fusarium</taxon>
        <taxon>Fusarium buharicum species complex</taxon>
    </lineage>
</organism>
<dbReference type="PROSITE" id="PS00726">
    <property type="entry name" value="AP_NUCLEASE_F1_1"/>
    <property type="match status" value="1"/>
</dbReference>
<comment type="cofactor">
    <cofactor evidence="1">
        <name>Mn(2+)</name>
        <dbReference type="ChEBI" id="CHEBI:29035"/>
    </cofactor>
</comment>
<feature type="binding site" evidence="7">
    <location>
        <position position="44"/>
    </location>
    <ligand>
        <name>Mg(2+)</name>
        <dbReference type="ChEBI" id="CHEBI:18420"/>
        <label>1</label>
    </ligand>
</feature>
<dbReference type="GO" id="GO:0003677">
    <property type="term" value="F:DNA binding"/>
    <property type="evidence" value="ECO:0007669"/>
    <property type="project" value="InterPro"/>
</dbReference>
<keyword evidence="5 7" id="KW-0460">Magnesium</keyword>
<feature type="compositionally biased region" description="Polar residues" evidence="9">
    <location>
        <begin position="424"/>
        <end position="447"/>
    </location>
</feature>
<feature type="active site" description="Proton acceptor" evidence="6">
    <location>
        <position position="313"/>
    </location>
</feature>
<evidence type="ECO:0000256" key="5">
    <source>
        <dbReference type="ARBA" id="ARBA00022842"/>
    </source>
</evidence>
<evidence type="ECO:0000256" key="7">
    <source>
        <dbReference type="PIRSR" id="PIRSR604808-2"/>
    </source>
</evidence>
<feature type="compositionally biased region" description="Polar residues" evidence="9">
    <location>
        <begin position="390"/>
        <end position="409"/>
    </location>
</feature>
<comment type="cofactor">
    <cofactor evidence="7">
        <name>Mg(2+)</name>
        <dbReference type="ChEBI" id="CHEBI:18420"/>
    </cofactor>
    <cofactor evidence="7">
        <name>Mn(2+)</name>
        <dbReference type="ChEBI" id="CHEBI:29035"/>
    </cofactor>
    <text evidence="7">Probably binds two magnesium or manganese ions per subunit.</text>
</comment>
<dbReference type="PANTHER" id="PTHR22748">
    <property type="entry name" value="AP ENDONUCLEASE"/>
    <property type="match status" value="1"/>
</dbReference>